<reference evidence="1 2" key="1">
    <citation type="journal article" date="2004" name="Science">
        <title>The genome of the diatom Thalassiosira pseudonana: ecology, evolution, and metabolism.</title>
        <authorList>
            <person name="Armbrust E.V."/>
            <person name="Berges J.A."/>
            <person name="Bowler C."/>
            <person name="Green B.R."/>
            <person name="Martinez D."/>
            <person name="Putnam N.H."/>
            <person name="Zhou S."/>
            <person name="Allen A.E."/>
            <person name="Apt K.E."/>
            <person name="Bechner M."/>
            <person name="Brzezinski M.A."/>
            <person name="Chaal B.K."/>
            <person name="Chiovitti A."/>
            <person name="Davis A.K."/>
            <person name="Demarest M.S."/>
            <person name="Detter J.C."/>
            <person name="Glavina T."/>
            <person name="Goodstein D."/>
            <person name="Hadi M.Z."/>
            <person name="Hellsten U."/>
            <person name="Hildebrand M."/>
            <person name="Jenkins B.D."/>
            <person name="Jurka J."/>
            <person name="Kapitonov V.V."/>
            <person name="Kroger N."/>
            <person name="Lau W.W."/>
            <person name="Lane T.W."/>
            <person name="Larimer F.W."/>
            <person name="Lippmeier J.C."/>
            <person name="Lucas S."/>
            <person name="Medina M."/>
            <person name="Montsant A."/>
            <person name="Obornik M."/>
            <person name="Parker M.S."/>
            <person name="Palenik B."/>
            <person name="Pazour G.J."/>
            <person name="Richardson P.M."/>
            <person name="Rynearson T.A."/>
            <person name="Saito M.A."/>
            <person name="Schwartz D.C."/>
            <person name="Thamatrakoln K."/>
            <person name="Valentin K."/>
            <person name="Vardi A."/>
            <person name="Wilkerson F.P."/>
            <person name="Rokhsar D.S."/>
        </authorList>
    </citation>
    <scope>NUCLEOTIDE SEQUENCE [LARGE SCALE GENOMIC DNA]</scope>
    <source>
        <strain evidence="1 2">CCMP1335</strain>
    </source>
</reference>
<protein>
    <recommendedName>
        <fullName evidence="3">Methyltransferase domain-containing protein</fullName>
    </recommendedName>
</protein>
<dbReference type="EMBL" id="DS999418">
    <property type="protein sequence ID" value="EED86867.1"/>
    <property type="molecule type" value="Genomic_DNA"/>
</dbReference>
<organism evidence="1 2">
    <name type="scientific">Thalassiosira pseudonana</name>
    <name type="common">Marine diatom</name>
    <name type="synonym">Cyclotella nana</name>
    <dbReference type="NCBI Taxonomy" id="35128"/>
    <lineage>
        <taxon>Eukaryota</taxon>
        <taxon>Sar</taxon>
        <taxon>Stramenopiles</taxon>
        <taxon>Ochrophyta</taxon>
        <taxon>Bacillariophyta</taxon>
        <taxon>Coscinodiscophyceae</taxon>
        <taxon>Thalassiosirophycidae</taxon>
        <taxon>Thalassiosirales</taxon>
        <taxon>Thalassiosiraceae</taxon>
        <taxon>Thalassiosira</taxon>
    </lineage>
</organism>
<dbReference type="AlphaFoldDB" id="B8LCX3"/>
<dbReference type="RefSeq" id="XP_002296883.1">
    <property type="nucleotide sequence ID" value="XM_002296847.1"/>
</dbReference>
<evidence type="ECO:0000313" key="2">
    <source>
        <dbReference type="Proteomes" id="UP000001449"/>
    </source>
</evidence>
<dbReference type="PANTHER" id="PTHR32026:SF10">
    <property type="entry name" value="METHYLTRANSFERASE-LIKE PROTEIN 24-RELATED"/>
    <property type="match status" value="1"/>
</dbReference>
<dbReference type="InterPro" id="IPR026913">
    <property type="entry name" value="METTL24"/>
</dbReference>
<evidence type="ECO:0000313" key="1">
    <source>
        <dbReference type="EMBL" id="EED86867.1"/>
    </source>
</evidence>
<accession>B8LCX3</accession>
<dbReference type="eggNOG" id="ENOG502S29W">
    <property type="taxonomic scope" value="Eukaryota"/>
</dbReference>
<dbReference type="PaxDb" id="35128-Thaps10532"/>
<reference evidence="1 2" key="2">
    <citation type="journal article" date="2008" name="Nature">
        <title>The Phaeodactylum genome reveals the evolutionary history of diatom genomes.</title>
        <authorList>
            <person name="Bowler C."/>
            <person name="Allen A.E."/>
            <person name="Badger J.H."/>
            <person name="Grimwood J."/>
            <person name="Jabbari K."/>
            <person name="Kuo A."/>
            <person name="Maheswari U."/>
            <person name="Martens C."/>
            <person name="Maumus F."/>
            <person name="Otillar R.P."/>
            <person name="Rayko E."/>
            <person name="Salamov A."/>
            <person name="Vandepoele K."/>
            <person name="Beszteri B."/>
            <person name="Gruber A."/>
            <person name="Heijde M."/>
            <person name="Katinka M."/>
            <person name="Mock T."/>
            <person name="Valentin K."/>
            <person name="Verret F."/>
            <person name="Berges J.A."/>
            <person name="Brownlee C."/>
            <person name="Cadoret J.P."/>
            <person name="Chiovitti A."/>
            <person name="Choi C.J."/>
            <person name="Coesel S."/>
            <person name="De Martino A."/>
            <person name="Detter J.C."/>
            <person name="Durkin C."/>
            <person name="Falciatore A."/>
            <person name="Fournet J."/>
            <person name="Haruta M."/>
            <person name="Huysman M.J."/>
            <person name="Jenkins B.D."/>
            <person name="Jiroutova K."/>
            <person name="Jorgensen R.E."/>
            <person name="Joubert Y."/>
            <person name="Kaplan A."/>
            <person name="Kroger N."/>
            <person name="Kroth P.G."/>
            <person name="La Roche J."/>
            <person name="Lindquist E."/>
            <person name="Lommer M."/>
            <person name="Martin-Jezequel V."/>
            <person name="Lopez P.J."/>
            <person name="Lucas S."/>
            <person name="Mangogna M."/>
            <person name="McGinnis K."/>
            <person name="Medlin L.K."/>
            <person name="Montsant A."/>
            <person name="Oudot-Le Secq M.P."/>
            <person name="Napoli C."/>
            <person name="Obornik M."/>
            <person name="Parker M.S."/>
            <person name="Petit J.L."/>
            <person name="Porcel B.M."/>
            <person name="Poulsen N."/>
            <person name="Robison M."/>
            <person name="Rychlewski L."/>
            <person name="Rynearson T.A."/>
            <person name="Schmutz J."/>
            <person name="Shapiro H."/>
            <person name="Siaut M."/>
            <person name="Stanley M."/>
            <person name="Sussman M.R."/>
            <person name="Taylor A.R."/>
            <person name="Vardi A."/>
            <person name="von Dassow P."/>
            <person name="Vyverman W."/>
            <person name="Willis A."/>
            <person name="Wyrwicz L.S."/>
            <person name="Rokhsar D.S."/>
            <person name="Weissenbach J."/>
            <person name="Armbrust E.V."/>
            <person name="Green B.R."/>
            <person name="Van de Peer Y."/>
            <person name="Grigoriev I.V."/>
        </authorList>
    </citation>
    <scope>NUCLEOTIDE SEQUENCE [LARGE SCALE GENOMIC DNA]</scope>
    <source>
        <strain evidence="1 2">CCMP1335</strain>
    </source>
</reference>
<dbReference type="PANTHER" id="PTHR32026">
    <property type="entry name" value="METHYLTRANSFERASE-LIKE PROTEIN 24"/>
    <property type="match status" value="1"/>
</dbReference>
<dbReference type="InParanoid" id="B8LCX3"/>
<dbReference type="HOGENOM" id="CLU_068166_0_0_1"/>
<dbReference type="KEGG" id="tps:THAPSDRAFT_10532"/>
<proteinExistence type="predicted"/>
<dbReference type="GeneID" id="7442588"/>
<sequence length="262" mass="30111">MSPSEQDEALDQVGVYLTKYGKLIYPDPPKRRKIKHGTCELKEFSNGHSLCGPPPEGSCTFFSFGINDDPSFDQKLAEDWNCRGFAGDPTVPHPSKLHPLVTFHNVGASMLVDNEERLVNKGGEEDWWITSMPKLRYWLGVEHVNIIKLDCEGCEFAFARDILREDPDFLKHVDQLSIETHVSKAWMTTREHLYYFGLHFALLEEAGFKMEWSDVFGCSKRHEDPGCLDEMYGFPCGFDPWPGHPNVVLGYSCQDFLWKRYH</sequence>
<name>B8LCX3_THAPS</name>
<evidence type="ECO:0008006" key="3">
    <source>
        <dbReference type="Google" id="ProtNLM"/>
    </source>
</evidence>
<keyword evidence="2" id="KW-1185">Reference proteome</keyword>
<dbReference type="OMA" id="FGCSKRH"/>
<dbReference type="Proteomes" id="UP000001449">
    <property type="component" value="Chromosome 16"/>
</dbReference>
<gene>
    <name evidence="1" type="ORF">THAPSDRAFT_10532</name>
</gene>